<dbReference type="Pfam" id="PF03087">
    <property type="entry name" value="BPS1"/>
    <property type="match status" value="1"/>
</dbReference>
<dbReference type="EMBL" id="SMOL01000004">
    <property type="protein sequence ID" value="KAB2636363.1"/>
    <property type="molecule type" value="Genomic_DNA"/>
</dbReference>
<proteinExistence type="predicted"/>
<evidence type="ECO:0000313" key="1">
    <source>
        <dbReference type="EMBL" id="KAB2636363.1"/>
    </source>
</evidence>
<dbReference type="AlphaFoldDB" id="A0A5N5IB75"/>
<accession>A0A5N5IB75</accession>
<sequence length="96" mass="11140">MRLRLRTVSMLKDTEAVTQTMFKSMFTYISGPKTQSKPSGCVAACKEEEKDANEFAKVYAIELIYLEELLEHISMRLIKIRVSVLNILNHKIRKFD</sequence>
<evidence type="ECO:0000313" key="2">
    <source>
        <dbReference type="Proteomes" id="UP000327157"/>
    </source>
</evidence>
<keyword evidence="2" id="KW-1185">Reference proteome</keyword>
<dbReference type="OrthoDB" id="1701699at2759"/>
<reference evidence="2" key="2">
    <citation type="submission" date="2019-10" db="EMBL/GenBank/DDBJ databases">
        <title>A de novo genome assembly of a pear dwarfing rootstock.</title>
        <authorList>
            <person name="Wang F."/>
            <person name="Wang J."/>
            <person name="Li S."/>
            <person name="Zhang Y."/>
            <person name="Fang M."/>
            <person name="Ma L."/>
            <person name="Zhao Y."/>
            <person name="Jiang S."/>
        </authorList>
    </citation>
    <scope>NUCLEOTIDE SEQUENCE [LARGE SCALE GENOMIC DNA]</scope>
</reference>
<comment type="caution">
    <text evidence="1">The sequence shown here is derived from an EMBL/GenBank/DDBJ whole genome shotgun (WGS) entry which is preliminary data.</text>
</comment>
<dbReference type="GO" id="GO:0048367">
    <property type="term" value="P:shoot system development"/>
    <property type="evidence" value="ECO:0007669"/>
    <property type="project" value="InterPro"/>
</dbReference>
<organism evidence="1 2">
    <name type="scientific">Pyrus ussuriensis x Pyrus communis</name>
    <dbReference type="NCBI Taxonomy" id="2448454"/>
    <lineage>
        <taxon>Eukaryota</taxon>
        <taxon>Viridiplantae</taxon>
        <taxon>Streptophyta</taxon>
        <taxon>Embryophyta</taxon>
        <taxon>Tracheophyta</taxon>
        <taxon>Spermatophyta</taxon>
        <taxon>Magnoliopsida</taxon>
        <taxon>eudicotyledons</taxon>
        <taxon>Gunneridae</taxon>
        <taxon>Pentapetalae</taxon>
        <taxon>rosids</taxon>
        <taxon>fabids</taxon>
        <taxon>Rosales</taxon>
        <taxon>Rosaceae</taxon>
        <taxon>Amygdaloideae</taxon>
        <taxon>Maleae</taxon>
        <taxon>Pyrus</taxon>
    </lineage>
</organism>
<name>A0A5N5IB75_9ROSA</name>
<reference evidence="1 2" key="1">
    <citation type="submission" date="2019-09" db="EMBL/GenBank/DDBJ databases">
        <authorList>
            <person name="Ou C."/>
        </authorList>
    </citation>
    <scope>NUCLEOTIDE SEQUENCE [LARGE SCALE GENOMIC DNA]</scope>
    <source>
        <strain evidence="1">S2</strain>
        <tissue evidence="1">Leaf</tissue>
    </source>
</reference>
<dbReference type="GO" id="GO:0048364">
    <property type="term" value="P:root development"/>
    <property type="evidence" value="ECO:0007669"/>
    <property type="project" value="InterPro"/>
</dbReference>
<reference evidence="1 2" key="3">
    <citation type="submission" date="2019-11" db="EMBL/GenBank/DDBJ databases">
        <title>A de novo genome assembly of a pear dwarfing rootstock.</title>
        <authorList>
            <person name="Wang F."/>
            <person name="Wang J."/>
            <person name="Li S."/>
            <person name="Zhang Y."/>
            <person name="Fang M."/>
            <person name="Ma L."/>
            <person name="Zhao Y."/>
            <person name="Jiang S."/>
        </authorList>
    </citation>
    <scope>NUCLEOTIDE SEQUENCE [LARGE SCALE GENOMIC DNA]</scope>
    <source>
        <strain evidence="1">S2</strain>
        <tissue evidence="1">Leaf</tissue>
    </source>
</reference>
<dbReference type="Proteomes" id="UP000327157">
    <property type="component" value="Chromosome 5"/>
</dbReference>
<protein>
    <submittedName>
        <fullName evidence="1">Uncharacterized protein</fullName>
    </submittedName>
</protein>
<dbReference type="InterPro" id="IPR004320">
    <property type="entry name" value="BPS1_pln"/>
</dbReference>
<gene>
    <name evidence="1" type="ORF">D8674_026897</name>
</gene>